<dbReference type="Pfam" id="PF08843">
    <property type="entry name" value="AbiEii"/>
    <property type="match status" value="1"/>
</dbReference>
<gene>
    <name evidence="1" type="ordered locus">Olsu_1425</name>
</gene>
<dbReference type="AlphaFoldDB" id="E1QWM5"/>
<dbReference type="RefSeq" id="WP_013252280.1">
    <property type="nucleotide sequence ID" value="NC_014363.1"/>
</dbReference>
<evidence type="ECO:0008006" key="3">
    <source>
        <dbReference type="Google" id="ProtNLM"/>
    </source>
</evidence>
<dbReference type="KEGG" id="ols:Olsu_1425"/>
<dbReference type="EMBL" id="CP002106">
    <property type="protein sequence ID" value="ADK68528.1"/>
    <property type="molecule type" value="Genomic_DNA"/>
</dbReference>
<proteinExistence type="predicted"/>
<dbReference type="InterPro" id="IPR014942">
    <property type="entry name" value="AbiEii"/>
</dbReference>
<organism evidence="1 2">
    <name type="scientific">Olsenella uli (strain ATCC 49627 / DSM 7084 / CCUG 31166 / CIP 109912 / JCM 12494 / LMG 11480 / NCIMB 702895 / VPI D76D-27C)</name>
    <name type="common">Lactobacillus uli</name>
    <dbReference type="NCBI Taxonomy" id="633147"/>
    <lineage>
        <taxon>Bacteria</taxon>
        <taxon>Bacillati</taxon>
        <taxon>Actinomycetota</taxon>
        <taxon>Coriobacteriia</taxon>
        <taxon>Coriobacteriales</taxon>
        <taxon>Atopobiaceae</taxon>
        <taxon>Olsenella</taxon>
    </lineage>
</organism>
<dbReference type="eggNOG" id="ENOG5032T81">
    <property type="taxonomic scope" value="Bacteria"/>
</dbReference>
<dbReference type="STRING" id="633147.Olsu_1425"/>
<reference evidence="1 2" key="1">
    <citation type="journal article" date="2010" name="Stand. Genomic Sci.">
        <title>Complete genome sequence of Olsenella uli type strain (VPI D76D-27C).</title>
        <authorList>
            <person name="Goker M."/>
            <person name="Held B."/>
            <person name="Lucas S."/>
            <person name="Nolan M."/>
            <person name="Yasawong M."/>
            <person name="Glavina Del Rio T."/>
            <person name="Tice H."/>
            <person name="Cheng J.F."/>
            <person name="Bruce D."/>
            <person name="Detter J.C."/>
            <person name="Tapia R."/>
            <person name="Han C."/>
            <person name="Goodwin L."/>
            <person name="Pitluck S."/>
            <person name="Liolios K."/>
            <person name="Ivanova N."/>
            <person name="Mavromatis K."/>
            <person name="Mikhailova N."/>
            <person name="Pati A."/>
            <person name="Chen A."/>
            <person name="Palaniappan K."/>
            <person name="Land M."/>
            <person name="Hauser L."/>
            <person name="Chang Y.J."/>
            <person name="Jeffries C.D."/>
            <person name="Rohde M."/>
            <person name="Sikorski J."/>
            <person name="Pukall R."/>
            <person name="Woyke T."/>
            <person name="Bristow J."/>
            <person name="Eisen J.A."/>
            <person name="Markowitz V."/>
            <person name="Hugenholtz P."/>
            <person name="Kyrpides N.C."/>
            <person name="Klenk H.P."/>
            <person name="Lapidus A."/>
        </authorList>
    </citation>
    <scope>NUCLEOTIDE SEQUENCE [LARGE SCALE GENOMIC DNA]</scope>
    <source>
        <strain evidence="2">ATCC 49627 / DSM 7084 / CIP 109912 / JCM 12494 / NCIMB 702895 / VPI D76D-27C</strain>
    </source>
</reference>
<sequence length="295" mass="32557">MYKSAAALEMAVKAAALSSPLNTSRAISSFYFHRFLCRVFAGGNDAFVLKGGQSMLARTIDARATRDIDLLATRGDLDEALRSLIGLAQENMDDFVTFEFAGSRPIKAEDEHRSGLSVRFIPIIGSKRMQQIAIDLVIEEIPLEDTELIAPVDRIDIEGLQTCDYLVYPVENALADKLCALAEKHGGRVSSRVKDLVDIAIYATTCSINGDKLQKCVHREAAVRRVALPKSFAIPEGWDESHEGRFEKMCLQTGLADSFWSIDASAKLARRLFDPALAGLANDMTWSPQKTAWEE</sequence>
<protein>
    <recommendedName>
        <fullName evidence="3">Nucleotidyl transferase AbiEii/AbiGii toxin family protein</fullName>
    </recommendedName>
</protein>
<name>E1QWM5_OLSUV</name>
<dbReference type="Proteomes" id="UP000000333">
    <property type="component" value="Chromosome"/>
</dbReference>
<evidence type="ECO:0000313" key="1">
    <source>
        <dbReference type="EMBL" id="ADK68528.1"/>
    </source>
</evidence>
<accession>E1QWM5</accession>
<evidence type="ECO:0000313" key="2">
    <source>
        <dbReference type="Proteomes" id="UP000000333"/>
    </source>
</evidence>
<keyword evidence="2" id="KW-1185">Reference proteome</keyword>
<dbReference type="GeneID" id="78512822"/>
<dbReference type="HOGENOM" id="CLU_069582_0_0_11"/>